<evidence type="ECO:0000313" key="3">
    <source>
        <dbReference type="Proteomes" id="UP000054217"/>
    </source>
</evidence>
<evidence type="ECO:0000256" key="1">
    <source>
        <dbReference type="SAM" id="MobiDB-lite"/>
    </source>
</evidence>
<protein>
    <submittedName>
        <fullName evidence="2">Uncharacterized protein</fullName>
    </submittedName>
</protein>
<sequence length="496" mass="56007">MPHGHPKKWPRTQNISGLHGQHHALSANSDATSDDINDMTNEEPTYVAPSSNFGIEEGNNMLSDSESDADEEAEWSILEDEEFSQKPAEMVQQEEEAHPKTCKKGPDVMSKSVWTQQWYRAYWKGQSLLDSFGFTKNAIPPLATPHVDKPSSSTPCAPVVPQVCSVSMVSISDTSNESESLDSDDLHGSETSMEGMGDLDSNLITKDSSMGVSRIVASLEIARLWHDPGKGSGAWFSHRVHALACHYQLFEQLPEEKWGGKQNSPSFLNDKSVQTHCWAWLSSLPTGQQPVSKQTVHHWLIKLGWQHMAVCKGVYMDGHEHEDVVKYCNEVYLCKMQEFEYHMVQFDGPELTKIEPDLRPCELRLKVYYHDECSFHANNNTNSAWLHHDECILWKKGRDAVCYSDTQRDALHAFDMNKLNGGKQRKQQDTTIPHSNPDPTKQGLLQRMTTPTGEPKGLQEVLDKWGFDLTGLWNVNAREADTRCWAHLLILAKIPL</sequence>
<dbReference type="InParanoid" id="A0A0C3JJH7"/>
<feature type="region of interest" description="Disordered" evidence="1">
    <location>
        <begin position="174"/>
        <end position="197"/>
    </location>
</feature>
<dbReference type="PANTHER" id="PTHR35871">
    <property type="entry name" value="EXPRESSED PROTEIN"/>
    <property type="match status" value="1"/>
</dbReference>
<proteinExistence type="predicted"/>
<dbReference type="EMBL" id="KN832025">
    <property type="protein sequence ID" value="KIN97746.1"/>
    <property type="molecule type" value="Genomic_DNA"/>
</dbReference>
<feature type="region of interest" description="Disordered" evidence="1">
    <location>
        <begin position="1"/>
        <end position="72"/>
    </location>
</feature>
<feature type="compositionally biased region" description="Basic residues" evidence="1">
    <location>
        <begin position="1"/>
        <end position="10"/>
    </location>
</feature>
<dbReference type="HOGENOM" id="CLU_005726_6_2_1"/>
<dbReference type="PANTHER" id="PTHR35871:SF1">
    <property type="entry name" value="CXC1-LIKE CYSTEINE CLUSTER ASSOCIATED WITH KDZ TRANSPOSASES DOMAIN-CONTAINING PROTEIN"/>
    <property type="match status" value="1"/>
</dbReference>
<feature type="compositionally biased region" description="Polar residues" evidence="1">
    <location>
        <begin position="429"/>
        <end position="439"/>
    </location>
</feature>
<dbReference type="OrthoDB" id="2449121at2759"/>
<dbReference type="Proteomes" id="UP000054217">
    <property type="component" value="Unassembled WGS sequence"/>
</dbReference>
<feature type="compositionally biased region" description="Acidic residues" evidence="1">
    <location>
        <begin position="32"/>
        <end position="41"/>
    </location>
</feature>
<organism evidence="2 3">
    <name type="scientific">Pisolithus tinctorius Marx 270</name>
    <dbReference type="NCBI Taxonomy" id="870435"/>
    <lineage>
        <taxon>Eukaryota</taxon>
        <taxon>Fungi</taxon>
        <taxon>Dikarya</taxon>
        <taxon>Basidiomycota</taxon>
        <taxon>Agaricomycotina</taxon>
        <taxon>Agaricomycetes</taxon>
        <taxon>Agaricomycetidae</taxon>
        <taxon>Boletales</taxon>
        <taxon>Sclerodermatineae</taxon>
        <taxon>Pisolithaceae</taxon>
        <taxon>Pisolithus</taxon>
    </lineage>
</organism>
<gene>
    <name evidence="2" type="ORF">M404DRAFT_10725</name>
</gene>
<reference evidence="3" key="2">
    <citation type="submission" date="2015-01" db="EMBL/GenBank/DDBJ databases">
        <title>Evolutionary Origins and Diversification of the Mycorrhizal Mutualists.</title>
        <authorList>
            <consortium name="DOE Joint Genome Institute"/>
            <consortium name="Mycorrhizal Genomics Consortium"/>
            <person name="Kohler A."/>
            <person name="Kuo A."/>
            <person name="Nagy L.G."/>
            <person name="Floudas D."/>
            <person name="Copeland A."/>
            <person name="Barry K.W."/>
            <person name="Cichocki N."/>
            <person name="Veneault-Fourrey C."/>
            <person name="LaButti K."/>
            <person name="Lindquist E.A."/>
            <person name="Lipzen A."/>
            <person name="Lundell T."/>
            <person name="Morin E."/>
            <person name="Murat C."/>
            <person name="Riley R."/>
            <person name="Ohm R."/>
            <person name="Sun H."/>
            <person name="Tunlid A."/>
            <person name="Henrissat B."/>
            <person name="Grigoriev I.V."/>
            <person name="Hibbett D.S."/>
            <person name="Martin F."/>
        </authorList>
    </citation>
    <scope>NUCLEOTIDE SEQUENCE [LARGE SCALE GENOMIC DNA]</scope>
    <source>
        <strain evidence="3">Marx 270</strain>
    </source>
</reference>
<reference evidence="2 3" key="1">
    <citation type="submission" date="2014-04" db="EMBL/GenBank/DDBJ databases">
        <authorList>
            <consortium name="DOE Joint Genome Institute"/>
            <person name="Kuo A."/>
            <person name="Kohler A."/>
            <person name="Costa M.D."/>
            <person name="Nagy L.G."/>
            <person name="Floudas D."/>
            <person name="Copeland A."/>
            <person name="Barry K.W."/>
            <person name="Cichocki N."/>
            <person name="Veneault-Fourrey C."/>
            <person name="LaButti K."/>
            <person name="Lindquist E.A."/>
            <person name="Lipzen A."/>
            <person name="Lundell T."/>
            <person name="Morin E."/>
            <person name="Murat C."/>
            <person name="Sun H."/>
            <person name="Tunlid A."/>
            <person name="Henrissat B."/>
            <person name="Grigoriev I.V."/>
            <person name="Hibbett D.S."/>
            <person name="Martin F."/>
            <person name="Nordberg H.P."/>
            <person name="Cantor M.N."/>
            <person name="Hua S.X."/>
        </authorList>
    </citation>
    <scope>NUCLEOTIDE SEQUENCE [LARGE SCALE GENOMIC DNA]</scope>
    <source>
        <strain evidence="2 3">Marx 270</strain>
    </source>
</reference>
<name>A0A0C3JJH7_PISTI</name>
<accession>A0A0C3JJH7</accession>
<dbReference type="STRING" id="870435.A0A0C3JJH7"/>
<keyword evidence="3" id="KW-1185">Reference proteome</keyword>
<feature type="region of interest" description="Disordered" evidence="1">
    <location>
        <begin position="419"/>
        <end position="455"/>
    </location>
</feature>
<feature type="compositionally biased region" description="Polar residues" evidence="1">
    <location>
        <begin position="42"/>
        <end position="53"/>
    </location>
</feature>
<dbReference type="AlphaFoldDB" id="A0A0C3JJH7"/>
<evidence type="ECO:0000313" key="2">
    <source>
        <dbReference type="EMBL" id="KIN97746.1"/>
    </source>
</evidence>